<protein>
    <submittedName>
        <fullName evidence="2">Uncharacterized protein</fullName>
    </submittedName>
</protein>
<evidence type="ECO:0000313" key="3">
    <source>
        <dbReference type="Proteomes" id="UP001521222"/>
    </source>
</evidence>
<evidence type="ECO:0000256" key="1">
    <source>
        <dbReference type="SAM" id="Coils"/>
    </source>
</evidence>
<comment type="caution">
    <text evidence="2">The sequence shown here is derived from an EMBL/GenBank/DDBJ whole genome shotgun (WGS) entry which is preliminary data.</text>
</comment>
<reference evidence="2 3" key="1">
    <citation type="submission" date="2024-02" db="EMBL/GenBank/DDBJ databases">
        <title>De novo assembly and annotation of 12 fungi associated with fruit tree decline syndrome in Ontario, Canada.</title>
        <authorList>
            <person name="Sulman M."/>
            <person name="Ellouze W."/>
            <person name="Ilyukhin E."/>
        </authorList>
    </citation>
    <scope>NUCLEOTIDE SEQUENCE [LARGE SCALE GENOMIC DNA]</scope>
    <source>
        <strain evidence="2 3">M97-236</strain>
    </source>
</reference>
<name>A0ABR3QRK8_9PLEO</name>
<feature type="coiled-coil region" evidence="1">
    <location>
        <begin position="268"/>
        <end position="305"/>
    </location>
</feature>
<organism evidence="2 3">
    <name type="scientific">Nothophoma quercina</name>
    <dbReference type="NCBI Taxonomy" id="749835"/>
    <lineage>
        <taxon>Eukaryota</taxon>
        <taxon>Fungi</taxon>
        <taxon>Dikarya</taxon>
        <taxon>Ascomycota</taxon>
        <taxon>Pezizomycotina</taxon>
        <taxon>Dothideomycetes</taxon>
        <taxon>Pleosporomycetidae</taxon>
        <taxon>Pleosporales</taxon>
        <taxon>Pleosporineae</taxon>
        <taxon>Didymellaceae</taxon>
        <taxon>Nothophoma</taxon>
    </lineage>
</organism>
<dbReference type="EMBL" id="JAKIXB020000034">
    <property type="protein sequence ID" value="KAL1594750.1"/>
    <property type="molecule type" value="Genomic_DNA"/>
</dbReference>
<accession>A0ABR3QRK8</accession>
<sequence>MSSSIAPETSPANDDQIQGAGHTAYAKIKERIRSACINLGPITDRLEEVKTELDAMIDLGIEDIQDQEDFVRNHLHCFRKRAYLKKTQSYITRIGDIEKPEPIEDFVKTIHNVDSVERMRALFTVQAIHSALEVAETISRLTAHSITALDGIACQKLPYDLTLSGWENSAILQEVQRAIGKDLSKVYGLRLGEAVQSYDSALNVYKEKESAVNEELFDKFKDAGDEKRKKILAPLWKYLVSGTEASRSLSVQKRKLESLLHLLRWPWIEELEHSIELLKGIKLNLEQLHQRLMEEESESQDLDSDSE</sequence>
<proteinExistence type="predicted"/>
<dbReference type="Proteomes" id="UP001521222">
    <property type="component" value="Unassembled WGS sequence"/>
</dbReference>
<keyword evidence="3" id="KW-1185">Reference proteome</keyword>
<evidence type="ECO:0000313" key="2">
    <source>
        <dbReference type="EMBL" id="KAL1594750.1"/>
    </source>
</evidence>
<gene>
    <name evidence="2" type="ORF">SLS59_008560</name>
</gene>
<keyword evidence="1" id="KW-0175">Coiled coil</keyword>